<name>A0A0F3NC02_9RICK</name>
<sequence length="37" mass="4295">MHSIKSDHQVFLHIQNNILPTNATMLDIKTKYAFNIP</sequence>
<dbReference type="AlphaFoldDB" id="A0A0F3NC02"/>
<evidence type="ECO:0000313" key="1">
    <source>
        <dbReference type="EMBL" id="KJV65550.1"/>
    </source>
</evidence>
<dbReference type="Proteomes" id="UP000033546">
    <property type="component" value="Unassembled WGS sequence"/>
</dbReference>
<protein>
    <submittedName>
        <fullName evidence="1">Uncharacterized protein</fullName>
    </submittedName>
</protein>
<accession>A0A0F3NC02</accession>
<dbReference type="PATRIC" id="fig|1359167.3.peg.478"/>
<proteinExistence type="predicted"/>
<gene>
    <name evidence="1" type="ORF">EMUCRT_0495</name>
</gene>
<dbReference type="EMBL" id="LANU01000002">
    <property type="protein sequence ID" value="KJV65550.1"/>
    <property type="molecule type" value="Genomic_DNA"/>
</dbReference>
<evidence type="ECO:0000313" key="2">
    <source>
        <dbReference type="Proteomes" id="UP000033546"/>
    </source>
</evidence>
<organism evidence="1 2">
    <name type="scientific">Ehrlichia cf. muris str. EmCRT</name>
    <dbReference type="NCBI Taxonomy" id="1359167"/>
    <lineage>
        <taxon>Bacteria</taxon>
        <taxon>Pseudomonadati</taxon>
        <taxon>Pseudomonadota</taxon>
        <taxon>Alphaproteobacteria</taxon>
        <taxon>Rickettsiales</taxon>
        <taxon>Anaplasmataceae</taxon>
        <taxon>Ehrlichia</taxon>
    </lineage>
</organism>
<comment type="caution">
    <text evidence="1">The sequence shown here is derived from an EMBL/GenBank/DDBJ whole genome shotgun (WGS) entry which is preliminary data.</text>
</comment>
<reference evidence="1 2" key="1">
    <citation type="submission" date="2015-02" db="EMBL/GenBank/DDBJ databases">
        <title>Genome Sequencing of Rickettsiales.</title>
        <authorList>
            <person name="Daugherty S.C."/>
            <person name="Su Q."/>
            <person name="Abolude K."/>
            <person name="Beier-Sexton M."/>
            <person name="Carlyon J.A."/>
            <person name="Carter R."/>
            <person name="Day N.P."/>
            <person name="Dumler S.J."/>
            <person name="Dyachenko V."/>
            <person name="Godinez A."/>
            <person name="Kurtti T.J."/>
            <person name="Lichay M."/>
            <person name="Mullins K.E."/>
            <person name="Ott S."/>
            <person name="Pappas-Brown V."/>
            <person name="Paris D.H."/>
            <person name="Patel P."/>
            <person name="Richards A.L."/>
            <person name="Sadzewicz L."/>
            <person name="Sears K."/>
            <person name="Seidman D."/>
            <person name="Sengamalay N."/>
            <person name="Stenos J."/>
            <person name="Tallon L.J."/>
            <person name="Vincent G."/>
            <person name="Fraser C.M."/>
            <person name="Munderloh U."/>
            <person name="Dunning-Hotopp J.C."/>
        </authorList>
    </citation>
    <scope>NUCLEOTIDE SEQUENCE [LARGE SCALE GENOMIC DNA]</scope>
    <source>
        <strain evidence="1 2">EmCRT</strain>
    </source>
</reference>